<dbReference type="PANTHER" id="PTHR34408:SF1">
    <property type="entry name" value="GLYCOSYL HYDROLASE FAMILY 19 DOMAIN-CONTAINING PROTEIN HI_1415"/>
    <property type="match status" value="1"/>
</dbReference>
<dbReference type="EMBL" id="CP034328">
    <property type="protein sequence ID" value="AZL58652.1"/>
    <property type="molecule type" value="Genomic_DNA"/>
</dbReference>
<dbReference type="OrthoDB" id="964913at2"/>
<dbReference type="RefSeq" id="WP_125324853.1">
    <property type="nucleotide sequence ID" value="NZ_CP034328.1"/>
</dbReference>
<proteinExistence type="predicted"/>
<protein>
    <submittedName>
        <fullName evidence="2">SH3 domain-containing protein</fullName>
    </submittedName>
</protein>
<keyword evidence="3" id="KW-1185">Reference proteome</keyword>
<feature type="domain" description="SH3b" evidence="1">
    <location>
        <begin position="217"/>
        <end position="289"/>
    </location>
</feature>
<dbReference type="KEGG" id="taw:EI545_07255"/>
<evidence type="ECO:0000313" key="2">
    <source>
        <dbReference type="EMBL" id="AZL58652.1"/>
    </source>
</evidence>
<accession>A0A3S8U4T1</accession>
<dbReference type="PANTHER" id="PTHR34408">
    <property type="entry name" value="FAMILY PROTEIN, PUTATIVE-RELATED"/>
    <property type="match status" value="1"/>
</dbReference>
<organism evidence="2 3">
    <name type="scientific">Tabrizicola piscis</name>
    <dbReference type="NCBI Taxonomy" id="2494374"/>
    <lineage>
        <taxon>Bacteria</taxon>
        <taxon>Pseudomonadati</taxon>
        <taxon>Pseudomonadota</taxon>
        <taxon>Alphaproteobacteria</taxon>
        <taxon>Rhodobacterales</taxon>
        <taxon>Paracoccaceae</taxon>
        <taxon>Tabrizicola</taxon>
    </lineage>
</organism>
<sequence length="289" mass="30521">MYRTGLGYLREGVLLSISAFLVVLWLTASAGHSQVSERAEPVTGPGVVTIGGIASNSRINVRIGPSVIFPVADTLGYGTRVRKGLCVGGGSAEWCQVETMDGRVSGYVSAKYLVEGAERPTEDDLAGGPDYWEVKGLASNERLGVRLEPRSGSTVLATLRNNEIVRNLGCKMTGAVRWCRVRSLTGMDVTGWVSGRYLKESRGPIAIQPPVGGGGGGSLYTVAGLAAGDTLNVRSRASTQGTVIARLAQGSKVRNLGCEQSGQTRWCQIRTTGGVEVTGWVNASYLRAN</sequence>
<name>A0A3S8U4T1_9RHOB</name>
<dbReference type="InterPro" id="IPR003646">
    <property type="entry name" value="SH3-like_bac-type"/>
</dbReference>
<dbReference type="Pfam" id="PF08239">
    <property type="entry name" value="SH3_3"/>
    <property type="match status" value="3"/>
</dbReference>
<evidence type="ECO:0000259" key="1">
    <source>
        <dbReference type="PROSITE" id="PS51781"/>
    </source>
</evidence>
<dbReference type="Gene3D" id="2.30.30.40">
    <property type="entry name" value="SH3 Domains"/>
    <property type="match status" value="3"/>
</dbReference>
<dbReference type="Proteomes" id="UP000282002">
    <property type="component" value="Chromosome"/>
</dbReference>
<dbReference type="PROSITE" id="PS51781">
    <property type="entry name" value="SH3B"/>
    <property type="match status" value="1"/>
</dbReference>
<evidence type="ECO:0000313" key="3">
    <source>
        <dbReference type="Proteomes" id="UP000282002"/>
    </source>
</evidence>
<dbReference type="AlphaFoldDB" id="A0A3S8U4T1"/>
<reference evidence="2 3" key="1">
    <citation type="submission" date="2018-12" db="EMBL/GenBank/DDBJ databases">
        <title>Complete genome sequencing of Tabrizicola sp. K13M18.</title>
        <authorList>
            <person name="Bae J.-W."/>
        </authorList>
    </citation>
    <scope>NUCLEOTIDE SEQUENCE [LARGE SCALE GENOMIC DNA]</scope>
    <source>
        <strain evidence="2 3">K13M18</strain>
    </source>
</reference>
<dbReference type="InterPro" id="IPR052354">
    <property type="entry name" value="Cell_Wall_Dynamics_Protein"/>
</dbReference>
<dbReference type="SMART" id="SM00287">
    <property type="entry name" value="SH3b"/>
    <property type="match status" value="3"/>
</dbReference>
<gene>
    <name evidence="2" type="ORF">EI545_07255</name>
</gene>